<comment type="caution">
    <text evidence="13">The sequence shown here is derived from an EMBL/GenBank/DDBJ whole genome shotgun (WGS) entry which is preliminary data.</text>
</comment>
<proteinExistence type="predicted"/>
<evidence type="ECO:0000259" key="11">
    <source>
        <dbReference type="Pfam" id="PF02518"/>
    </source>
</evidence>
<dbReference type="Gene3D" id="1.20.5.1930">
    <property type="match status" value="1"/>
</dbReference>
<reference evidence="13 14" key="1">
    <citation type="submission" date="2019-06" db="EMBL/GenBank/DDBJ databases">
        <title>Sequencing the genomes of 1000 actinobacteria strains.</title>
        <authorList>
            <person name="Klenk H.-P."/>
        </authorList>
    </citation>
    <scope>NUCLEOTIDE SEQUENCE [LARGE SCALE GENOMIC DNA]</scope>
    <source>
        <strain evidence="13 14">DSM 45043</strain>
    </source>
</reference>
<dbReference type="InterPro" id="IPR011712">
    <property type="entry name" value="Sig_transdc_His_kin_sub3_dim/P"/>
</dbReference>
<dbReference type="InterPro" id="IPR050482">
    <property type="entry name" value="Sensor_HK_TwoCompSys"/>
</dbReference>
<evidence type="ECO:0000256" key="8">
    <source>
        <dbReference type="ARBA" id="ARBA00023012"/>
    </source>
</evidence>
<dbReference type="PANTHER" id="PTHR24421">
    <property type="entry name" value="NITRATE/NITRITE SENSOR PROTEIN NARX-RELATED"/>
    <property type="match status" value="1"/>
</dbReference>
<feature type="transmembrane region" description="Helical" evidence="10">
    <location>
        <begin position="149"/>
        <end position="165"/>
    </location>
</feature>
<gene>
    <name evidence="13" type="ORF">FHX41_5153</name>
</gene>
<feature type="domain" description="Histidine kinase/HSP90-like ATPase" evidence="11">
    <location>
        <begin position="407"/>
        <end position="540"/>
    </location>
</feature>
<protein>
    <recommendedName>
        <fullName evidence="2">histidine kinase</fullName>
        <ecNumber evidence="2">2.7.13.3</ecNumber>
    </recommendedName>
</protein>
<keyword evidence="8" id="KW-0902">Two-component regulatory system</keyword>
<dbReference type="GO" id="GO:0016020">
    <property type="term" value="C:membrane"/>
    <property type="evidence" value="ECO:0007669"/>
    <property type="project" value="InterPro"/>
</dbReference>
<keyword evidence="7" id="KW-0067">ATP-binding</keyword>
<dbReference type="InterPro" id="IPR036890">
    <property type="entry name" value="HATPase_C_sf"/>
</dbReference>
<name>A0A543ILD0_9ACTN</name>
<evidence type="ECO:0000256" key="3">
    <source>
        <dbReference type="ARBA" id="ARBA00022553"/>
    </source>
</evidence>
<dbReference type="Proteomes" id="UP000316706">
    <property type="component" value="Unassembled WGS sequence"/>
</dbReference>
<keyword evidence="4" id="KW-0808">Transferase</keyword>
<dbReference type="AlphaFoldDB" id="A0A543ILD0"/>
<feature type="compositionally biased region" description="Pro residues" evidence="9">
    <location>
        <begin position="67"/>
        <end position="96"/>
    </location>
</feature>
<evidence type="ECO:0000256" key="6">
    <source>
        <dbReference type="ARBA" id="ARBA00022777"/>
    </source>
</evidence>
<evidence type="ECO:0000256" key="10">
    <source>
        <dbReference type="SAM" id="Phobius"/>
    </source>
</evidence>
<dbReference type="PANTHER" id="PTHR24421:SF10">
    <property type="entry name" value="NITRATE_NITRITE SENSOR PROTEIN NARQ"/>
    <property type="match status" value="1"/>
</dbReference>
<dbReference type="CDD" id="cd16917">
    <property type="entry name" value="HATPase_UhpB-NarQ-NarX-like"/>
    <property type="match status" value="1"/>
</dbReference>
<dbReference type="Gene3D" id="3.30.565.10">
    <property type="entry name" value="Histidine kinase-like ATPase, C-terminal domain"/>
    <property type="match status" value="1"/>
</dbReference>
<evidence type="ECO:0000313" key="13">
    <source>
        <dbReference type="EMBL" id="TQM71385.1"/>
    </source>
</evidence>
<feature type="region of interest" description="Disordered" evidence="9">
    <location>
        <begin position="65"/>
        <end position="104"/>
    </location>
</feature>
<keyword evidence="10" id="KW-0812">Transmembrane</keyword>
<dbReference type="Pfam" id="PF07730">
    <property type="entry name" value="HisKA_3"/>
    <property type="match status" value="1"/>
</dbReference>
<evidence type="ECO:0000259" key="12">
    <source>
        <dbReference type="Pfam" id="PF07730"/>
    </source>
</evidence>
<feature type="transmembrane region" description="Helical" evidence="10">
    <location>
        <begin position="177"/>
        <end position="204"/>
    </location>
</feature>
<evidence type="ECO:0000256" key="2">
    <source>
        <dbReference type="ARBA" id="ARBA00012438"/>
    </source>
</evidence>
<accession>A0A543ILD0</accession>
<dbReference type="SUPFAM" id="SSF55874">
    <property type="entry name" value="ATPase domain of HSP90 chaperone/DNA topoisomerase II/histidine kinase"/>
    <property type="match status" value="1"/>
</dbReference>
<comment type="catalytic activity">
    <reaction evidence="1">
        <text>ATP + protein L-histidine = ADP + protein N-phospho-L-histidine.</text>
        <dbReference type="EC" id="2.7.13.3"/>
    </reaction>
</comment>
<dbReference type="RefSeq" id="WP_221635404.1">
    <property type="nucleotide sequence ID" value="NZ_VFPO01000001.1"/>
</dbReference>
<organism evidence="13 14">
    <name type="scientific">Actinomadura hallensis</name>
    <dbReference type="NCBI Taxonomy" id="337895"/>
    <lineage>
        <taxon>Bacteria</taxon>
        <taxon>Bacillati</taxon>
        <taxon>Actinomycetota</taxon>
        <taxon>Actinomycetes</taxon>
        <taxon>Streptosporangiales</taxon>
        <taxon>Thermomonosporaceae</taxon>
        <taxon>Actinomadura</taxon>
    </lineage>
</organism>
<dbReference type="InterPro" id="IPR003594">
    <property type="entry name" value="HATPase_dom"/>
</dbReference>
<evidence type="ECO:0000256" key="1">
    <source>
        <dbReference type="ARBA" id="ARBA00000085"/>
    </source>
</evidence>
<feature type="region of interest" description="Disordered" evidence="9">
    <location>
        <begin position="533"/>
        <end position="558"/>
    </location>
</feature>
<feature type="domain" description="Signal transduction histidine kinase subgroup 3 dimerisation and phosphoacceptor" evidence="12">
    <location>
        <begin position="294"/>
        <end position="359"/>
    </location>
</feature>
<keyword evidence="3" id="KW-0597">Phosphoprotein</keyword>
<keyword evidence="5" id="KW-0547">Nucleotide-binding</keyword>
<sequence>MTTDDKTRTGPDPAGFGPALAHHAWRLSGRIVAGVGQLLLWILTGIGTLLRPLAVKLAARLNGVGRQPPPGPPGMPGAPGMPGPPGAPGMPGPGGPGAPAGPADATAPLPRWIGAWREFAASWYFAPLTGLALTVAALAELAPRAESPVSLAGGFAVAATLPLVWRRENLRPVAAVVLGAVAANLLTGEALLVTTGFAALYTLYALGRQLDRQSTGVLTVGSVATLAVVYLAAGSLDEIPWPAAFIAVLAAIGLGDARRVVESAGRTEAEAAERTNETLTRLTAVQREQAVMRERARIARELHDVVAHSVSMIAVQAETAPYTMENLSPEARAGYAEIARTARDALVEMRRLLSVLRADAAPDEDGGNSPQPRLDRLPDLIEQHRGAGGRVDLAVRGEPRALSTTVELSAYRIVQEALTNARRHAPGAEVRVELTFLPDRLAVRVRDDGSPASPASPGHDPSAPTRVLNRDDPAGRTAILDDPAGPAAADAGRTRLETPGPAGGHGLVGMRERATMLGGRFSAGPAAEGGFLVEAELPLTSEGSSTRGHGPEAPPGGR</sequence>
<dbReference type="EMBL" id="VFPO01000001">
    <property type="protein sequence ID" value="TQM71385.1"/>
    <property type="molecule type" value="Genomic_DNA"/>
</dbReference>
<evidence type="ECO:0000256" key="7">
    <source>
        <dbReference type="ARBA" id="ARBA00022840"/>
    </source>
</evidence>
<feature type="compositionally biased region" description="Low complexity" evidence="9">
    <location>
        <begin position="481"/>
        <end position="491"/>
    </location>
</feature>
<feature type="transmembrane region" description="Helical" evidence="10">
    <location>
        <begin position="216"/>
        <end position="233"/>
    </location>
</feature>
<keyword evidence="6 13" id="KW-0418">Kinase</keyword>
<keyword evidence="10" id="KW-1133">Transmembrane helix</keyword>
<dbReference type="GO" id="GO:0005524">
    <property type="term" value="F:ATP binding"/>
    <property type="evidence" value="ECO:0007669"/>
    <property type="project" value="UniProtKB-KW"/>
</dbReference>
<keyword evidence="10" id="KW-0472">Membrane</keyword>
<evidence type="ECO:0000256" key="5">
    <source>
        <dbReference type="ARBA" id="ARBA00022741"/>
    </source>
</evidence>
<feature type="transmembrane region" description="Helical" evidence="10">
    <location>
        <begin position="31"/>
        <end position="50"/>
    </location>
</feature>
<evidence type="ECO:0000313" key="14">
    <source>
        <dbReference type="Proteomes" id="UP000316706"/>
    </source>
</evidence>
<evidence type="ECO:0000256" key="4">
    <source>
        <dbReference type="ARBA" id="ARBA00022679"/>
    </source>
</evidence>
<feature type="transmembrane region" description="Helical" evidence="10">
    <location>
        <begin position="121"/>
        <end position="142"/>
    </location>
</feature>
<dbReference type="GO" id="GO:0046983">
    <property type="term" value="F:protein dimerization activity"/>
    <property type="evidence" value="ECO:0007669"/>
    <property type="project" value="InterPro"/>
</dbReference>
<evidence type="ECO:0000256" key="9">
    <source>
        <dbReference type="SAM" id="MobiDB-lite"/>
    </source>
</evidence>
<dbReference type="GO" id="GO:0000155">
    <property type="term" value="F:phosphorelay sensor kinase activity"/>
    <property type="evidence" value="ECO:0007669"/>
    <property type="project" value="InterPro"/>
</dbReference>
<dbReference type="Pfam" id="PF02518">
    <property type="entry name" value="HATPase_c"/>
    <property type="match status" value="1"/>
</dbReference>
<feature type="region of interest" description="Disordered" evidence="9">
    <location>
        <begin position="446"/>
        <end position="508"/>
    </location>
</feature>
<dbReference type="EC" id="2.7.13.3" evidence="2"/>
<keyword evidence="14" id="KW-1185">Reference proteome</keyword>